<evidence type="ECO:0000313" key="2">
    <source>
        <dbReference type="EMBL" id="KAK9026203.1"/>
    </source>
</evidence>
<organism evidence="2 3">
    <name type="scientific">Hibiscus sabdariffa</name>
    <name type="common">roselle</name>
    <dbReference type="NCBI Taxonomy" id="183260"/>
    <lineage>
        <taxon>Eukaryota</taxon>
        <taxon>Viridiplantae</taxon>
        <taxon>Streptophyta</taxon>
        <taxon>Embryophyta</taxon>
        <taxon>Tracheophyta</taxon>
        <taxon>Spermatophyta</taxon>
        <taxon>Magnoliopsida</taxon>
        <taxon>eudicotyledons</taxon>
        <taxon>Gunneridae</taxon>
        <taxon>Pentapetalae</taxon>
        <taxon>rosids</taxon>
        <taxon>malvids</taxon>
        <taxon>Malvales</taxon>
        <taxon>Malvaceae</taxon>
        <taxon>Malvoideae</taxon>
        <taxon>Hibiscus</taxon>
    </lineage>
</organism>
<dbReference type="EMBL" id="JBBPBN010000013">
    <property type="protein sequence ID" value="KAK9026203.1"/>
    <property type="molecule type" value="Genomic_DNA"/>
</dbReference>
<reference evidence="2 3" key="1">
    <citation type="journal article" date="2024" name="G3 (Bethesda)">
        <title>Genome assembly of Hibiscus sabdariffa L. provides insights into metabolisms of medicinal natural products.</title>
        <authorList>
            <person name="Kim T."/>
        </authorList>
    </citation>
    <scope>NUCLEOTIDE SEQUENCE [LARGE SCALE GENOMIC DNA]</scope>
    <source>
        <strain evidence="2">TK-2024</strain>
        <tissue evidence="2">Old leaves</tissue>
    </source>
</reference>
<protein>
    <submittedName>
        <fullName evidence="2">Uncharacterized protein</fullName>
    </submittedName>
</protein>
<feature type="compositionally biased region" description="Basic and acidic residues" evidence="1">
    <location>
        <begin position="83"/>
        <end position="94"/>
    </location>
</feature>
<evidence type="ECO:0000256" key="1">
    <source>
        <dbReference type="SAM" id="MobiDB-lite"/>
    </source>
</evidence>
<sequence length="111" mass="12429">MQKQQTRGEATVRACVTDRNRESDQTISQFLEGYNELKVPERVIGANHHPNSLMESSGRESVGSVSGKSDPKHDSEDSQSQEPIHHPEVRDRAVAKTPRYVGKKLVPYTSK</sequence>
<dbReference type="Proteomes" id="UP001396334">
    <property type="component" value="Unassembled WGS sequence"/>
</dbReference>
<evidence type="ECO:0000313" key="3">
    <source>
        <dbReference type="Proteomes" id="UP001396334"/>
    </source>
</evidence>
<feature type="region of interest" description="Disordered" evidence="1">
    <location>
        <begin position="1"/>
        <end position="23"/>
    </location>
</feature>
<feature type="compositionally biased region" description="Low complexity" evidence="1">
    <location>
        <begin position="55"/>
        <end position="68"/>
    </location>
</feature>
<feature type="region of interest" description="Disordered" evidence="1">
    <location>
        <begin position="45"/>
        <end position="111"/>
    </location>
</feature>
<accession>A0ABR2SLT5</accession>
<gene>
    <name evidence="2" type="ORF">V6N11_039048</name>
</gene>
<proteinExistence type="predicted"/>
<comment type="caution">
    <text evidence="2">The sequence shown here is derived from an EMBL/GenBank/DDBJ whole genome shotgun (WGS) entry which is preliminary data.</text>
</comment>
<keyword evidence="3" id="KW-1185">Reference proteome</keyword>
<name>A0ABR2SLT5_9ROSI</name>